<dbReference type="EMBL" id="JABTEG010000009">
    <property type="protein sequence ID" value="KAG4304259.1"/>
    <property type="molecule type" value="Genomic_DNA"/>
</dbReference>
<protein>
    <submittedName>
        <fullName evidence="1">Uncharacterized protein</fullName>
    </submittedName>
</protein>
<dbReference type="Proteomes" id="UP000768646">
    <property type="component" value="Unassembled WGS sequence"/>
</dbReference>
<accession>A0ACB7CBQ8</accession>
<keyword evidence="2" id="KW-1185">Reference proteome</keyword>
<proteinExistence type="predicted"/>
<sequence length="702" mass="81349">MTDSIKRPLGVIQPLSSHEPVQKKQIFEQDISRVIQPEVENFQKEAIWRRMQEYKREAIRANERLEQLEKKAKYHDNHLRAIDAWFNEFLNEIYIYSGAKPELEPWMSNVMDISTLLFANDATFKSHLNEKKEKIMNSVVSMLNFIKSSSVGNDDIERIKKHAAKLSSDLEVAKSHILELKSDKEDNERRLEDTVYRVISLEKKLDRQKSVTLSKIELSATKKTSEESNDNGHANVTKISKPDDNKSDKNISAMETELQEMNAINEKRLSEISKMNSRNSELREQLINLQLKLRNLSEEDILHSDAYCFLKTKFELCAAKIKEIEPAYEALNKEVEKLRSERLEFKEELLNEQRNIIADMRDQLGKVEQDLARVRTVRDELVSQLNIKKATEIEKSAAKNELLELLETRNARIAALETQNERLNSQINQNTELESNLSSEESKEQLLKQIERLQKQNKSLSTELSTLEQAFNKAHHQSSLKVNEIVAKEDKFYRLNADKAKADQKYFDAMKAKDKLTIENKTLKQQNSKAGDIIIKLQESEKYTTQKMINLEKQIAALRTANETLTSKVHEFQLKIEEKDQSIKNAGQQISLLKQKLLEQENVTYTEMNSKRVAEEEIEKLKIQIQKSKQQFTTNGDVDELKIYRGIAKCSVCETRWKNTAISLCGHVFCKECVNKRIETRQRRCPSCNRGFGSGDILQVHL</sequence>
<evidence type="ECO:0000313" key="2">
    <source>
        <dbReference type="Proteomes" id="UP000768646"/>
    </source>
</evidence>
<evidence type="ECO:0000313" key="1">
    <source>
        <dbReference type="EMBL" id="KAG4304259.1"/>
    </source>
</evidence>
<reference evidence="1 2" key="1">
    <citation type="journal article" date="2021" name="Commun. Biol.">
        <title>Genomic insights into the host specific adaptation of the Pneumocystis genus.</title>
        <authorList>
            <person name="Cisse O.H."/>
            <person name="Ma L."/>
            <person name="Dekker J.P."/>
            <person name="Khil P.P."/>
            <person name="Youn J.-H."/>
            <person name="Brenchley J.M."/>
            <person name="Blair R."/>
            <person name="Pahar B."/>
            <person name="Chabe M."/>
            <person name="Van Rompay K.K.A."/>
            <person name="Keesler R."/>
            <person name="Sukura A."/>
            <person name="Hirsch V."/>
            <person name="Kutty G."/>
            <person name="Liu Y."/>
            <person name="Peng L."/>
            <person name="Chen J."/>
            <person name="Song J."/>
            <person name="Weissenbacher-Lang C."/>
            <person name="Xu J."/>
            <person name="Upham N.S."/>
            <person name="Stajich J.E."/>
            <person name="Cuomo C.A."/>
            <person name="Cushion M.T."/>
            <person name="Kovacs J.A."/>
        </authorList>
    </citation>
    <scope>NUCLEOTIDE SEQUENCE [LARGE SCALE GENOMIC DNA]</scope>
    <source>
        <strain evidence="1 2">RABM</strain>
    </source>
</reference>
<organism evidence="1 2">
    <name type="scientific">Pneumocystis oryctolagi</name>
    <dbReference type="NCBI Taxonomy" id="42067"/>
    <lineage>
        <taxon>Eukaryota</taxon>
        <taxon>Fungi</taxon>
        <taxon>Dikarya</taxon>
        <taxon>Ascomycota</taxon>
        <taxon>Taphrinomycotina</taxon>
        <taxon>Pneumocystomycetes</taxon>
        <taxon>Pneumocystaceae</taxon>
        <taxon>Pneumocystis</taxon>
    </lineage>
</organism>
<name>A0ACB7CBQ8_9ASCO</name>
<gene>
    <name evidence="1" type="ORF">PORY_002234</name>
</gene>
<comment type="caution">
    <text evidence="1">The sequence shown here is derived from an EMBL/GenBank/DDBJ whole genome shotgun (WGS) entry which is preliminary data.</text>
</comment>